<sequence length="65" mass="8056">MECFIFFFFLHKLAALISEEEKRYMLKCEGIRGFHEELYNIGFLLVFNWKSWLNQNEIYRIEQTK</sequence>
<dbReference type="AlphaFoldDB" id="A0A8E2IFK3"/>
<accession>A0A8E2IFK3</accession>
<organism evidence="1 2">
    <name type="scientific">Heyndrickxia oleronia</name>
    <dbReference type="NCBI Taxonomy" id="38875"/>
    <lineage>
        <taxon>Bacteria</taxon>
        <taxon>Bacillati</taxon>
        <taxon>Bacillota</taxon>
        <taxon>Bacilli</taxon>
        <taxon>Bacillales</taxon>
        <taxon>Bacillaceae</taxon>
        <taxon>Heyndrickxia</taxon>
    </lineage>
</organism>
<reference evidence="1 2" key="1">
    <citation type="submission" date="2017-01" db="EMBL/GenBank/DDBJ databases">
        <title>Draft genome sequence of Bacillus oleronius.</title>
        <authorList>
            <person name="Allam M."/>
        </authorList>
    </citation>
    <scope>NUCLEOTIDE SEQUENCE [LARGE SCALE GENOMIC DNA]</scope>
    <source>
        <strain evidence="1 2">DSM 9356</strain>
    </source>
</reference>
<evidence type="ECO:0000313" key="2">
    <source>
        <dbReference type="Proteomes" id="UP000189761"/>
    </source>
</evidence>
<dbReference type="EMBL" id="MTLA01000070">
    <property type="protein sequence ID" value="OOP69016.1"/>
    <property type="molecule type" value="Genomic_DNA"/>
</dbReference>
<proteinExistence type="predicted"/>
<comment type="caution">
    <text evidence="1">The sequence shown here is derived from an EMBL/GenBank/DDBJ whole genome shotgun (WGS) entry which is preliminary data.</text>
</comment>
<dbReference type="Proteomes" id="UP000189761">
    <property type="component" value="Unassembled WGS sequence"/>
</dbReference>
<dbReference type="InterPro" id="IPR045425">
    <property type="entry name" value="DUF6508"/>
</dbReference>
<gene>
    <name evidence="1" type="ORF">BWZ43_07505</name>
</gene>
<name>A0A8E2IFK3_9BACI</name>
<protein>
    <submittedName>
        <fullName evidence="1">Uncharacterized protein</fullName>
    </submittedName>
</protein>
<dbReference type="Pfam" id="PF20118">
    <property type="entry name" value="DUF6508"/>
    <property type="match status" value="1"/>
</dbReference>
<evidence type="ECO:0000313" key="1">
    <source>
        <dbReference type="EMBL" id="OOP69016.1"/>
    </source>
</evidence>
<keyword evidence="2" id="KW-1185">Reference proteome</keyword>